<organism evidence="5 6">
    <name type="scientific">Plutella xylostella</name>
    <name type="common">Diamondback moth</name>
    <name type="synonym">Plutella maculipennis</name>
    <dbReference type="NCBI Taxonomy" id="51655"/>
    <lineage>
        <taxon>Eukaryota</taxon>
        <taxon>Metazoa</taxon>
        <taxon>Ecdysozoa</taxon>
        <taxon>Arthropoda</taxon>
        <taxon>Hexapoda</taxon>
        <taxon>Insecta</taxon>
        <taxon>Pterygota</taxon>
        <taxon>Neoptera</taxon>
        <taxon>Endopterygota</taxon>
        <taxon>Lepidoptera</taxon>
        <taxon>Glossata</taxon>
        <taxon>Ditrysia</taxon>
        <taxon>Yponomeutoidea</taxon>
        <taxon>Plutellidae</taxon>
        <taxon>Plutella</taxon>
    </lineage>
</organism>
<feature type="domain" description="Reverse transcriptase" evidence="4">
    <location>
        <begin position="308"/>
        <end position="568"/>
    </location>
</feature>
<evidence type="ECO:0000313" key="5">
    <source>
        <dbReference type="EMBL" id="CAG9098054.1"/>
    </source>
</evidence>
<dbReference type="Proteomes" id="UP000653454">
    <property type="component" value="Unassembled WGS sequence"/>
</dbReference>
<dbReference type="PANTHER" id="PTHR36688">
    <property type="entry name" value="ENDO/EXONUCLEASE/PHOSPHATASE DOMAIN-CONTAINING PROTEIN"/>
    <property type="match status" value="1"/>
</dbReference>
<feature type="compositionally biased region" description="Basic and acidic residues" evidence="1">
    <location>
        <begin position="673"/>
        <end position="688"/>
    </location>
</feature>
<dbReference type="GO" id="GO:0071897">
    <property type="term" value="P:DNA biosynthetic process"/>
    <property type="evidence" value="ECO:0007669"/>
    <property type="project" value="UniProtKB-ARBA"/>
</dbReference>
<feature type="chain" id="PRO_5035892036" evidence="3">
    <location>
        <begin position="22"/>
        <end position="828"/>
    </location>
</feature>
<dbReference type="InterPro" id="IPR052560">
    <property type="entry name" value="RdDP_mobile_element"/>
</dbReference>
<evidence type="ECO:0000313" key="6">
    <source>
        <dbReference type="Proteomes" id="UP000653454"/>
    </source>
</evidence>
<dbReference type="PROSITE" id="PS50878">
    <property type="entry name" value="RT_POL"/>
    <property type="match status" value="1"/>
</dbReference>
<keyword evidence="2" id="KW-1133">Transmembrane helix</keyword>
<comment type="caution">
    <text evidence="5">The sequence shown here is derived from an EMBL/GenBank/DDBJ whole genome shotgun (WGS) entry which is preliminary data.</text>
</comment>
<dbReference type="PANTHER" id="PTHR36688:SF1">
    <property type="entry name" value="ENDONUCLEASE_EXONUCLEASE_PHOSPHATASE DOMAIN-CONTAINING PROTEIN"/>
    <property type="match status" value="1"/>
</dbReference>
<feature type="region of interest" description="Disordered" evidence="1">
    <location>
        <begin position="673"/>
        <end position="694"/>
    </location>
</feature>
<accession>A0A8S4DJY7</accession>
<gene>
    <name evidence="5" type="ORF">PLXY2_LOCUS2232</name>
</gene>
<dbReference type="EMBL" id="CAJHNJ030000005">
    <property type="protein sequence ID" value="CAG9098054.1"/>
    <property type="molecule type" value="Genomic_DNA"/>
</dbReference>
<keyword evidence="6" id="KW-1185">Reference proteome</keyword>
<dbReference type="AlphaFoldDB" id="A0A8S4DJY7"/>
<proteinExistence type="predicted"/>
<keyword evidence="2" id="KW-0472">Membrane</keyword>
<evidence type="ECO:0000259" key="4">
    <source>
        <dbReference type="PROSITE" id="PS50878"/>
    </source>
</evidence>
<dbReference type="InterPro" id="IPR000477">
    <property type="entry name" value="RT_dom"/>
</dbReference>
<dbReference type="SUPFAM" id="SSF56672">
    <property type="entry name" value="DNA/RNA polymerases"/>
    <property type="match status" value="1"/>
</dbReference>
<name>A0A8S4DJY7_PLUXY</name>
<feature type="transmembrane region" description="Helical" evidence="2">
    <location>
        <begin position="301"/>
        <end position="322"/>
    </location>
</feature>
<sequence length="828" mass="90773">MRARWWAGALVWCACAAAAPAEPPAPAPAPSAAAAPPLPACDYLLINSQQLPENVRGHEAAVALAARSLSELLESESDAARAAAGAAALARAAARSALRPPPAAVALGAPQRHLGVLYFVQPPRLVIFQQNNSAALQQFWRTLASAWNESTAVWSNAWFTCSGEGRGWWGGAAAARGRGAHRAAAAVFRRLPAVPCEEGLYEWMGGAPQCDPLTTECQAMTSDSPDTRLQYSCRCRSGHWHAAGGGWRRGALACAACGLHSAAPACLASTPRVALLAANLSGMLICLICALAICHKRKSKAVAMGMWTVLEVVLLGALLMYASPGKLPVEAKNFRPISLLCHTYKLLERLLLNRLSSRIDPMLIPEQAGFRPGKSCTNQTLKLAQYIEDGFEQGLVTGVVFVDLSAAYDTVNIGRLLGKVQSLTKDNDFVRFLGEMLQNRRFQVSLYAKKSRWRIQKNGLPQGSVLAPILFNIYTNDQPQDLSSFLYADDLALATQTKSFEEAEDNLGAALEGLGKFYEDNALKPNPSKTESCVFHLRNRQAQRTLNITWRGTKIEHNDHPKYLGITLDRALTFKWNCVSLKRKVSSRNNLLRKLTSTKWGASPDVLRTTGLALCYSAGEFACPVWARSAHCREVDVALNDTCRTITGCLKPTPVWMLYSLCGIAPPDVRREAACSREKHRQETDPRHPLYNQEPAPYRLKSRKSFLRSTVASHKDPSKERIDIWQAKYPMVNSFIPPNESLPPGHELPWATWKSLNRLRTNMGRCGENMCRWGYRGPASNICACGASPQTMEHLMVCPGCPNTCTREDLLKANQRGIDVAAHWAAEV</sequence>
<protein>
    <submittedName>
        <fullName evidence="5">(diamondback moth) hypothetical protein</fullName>
    </submittedName>
</protein>
<dbReference type="CDD" id="cd01650">
    <property type="entry name" value="RT_nLTR_like"/>
    <property type="match status" value="1"/>
</dbReference>
<feature type="signal peptide" evidence="3">
    <location>
        <begin position="1"/>
        <end position="21"/>
    </location>
</feature>
<keyword evidence="2" id="KW-0812">Transmembrane</keyword>
<evidence type="ECO:0000256" key="3">
    <source>
        <dbReference type="SAM" id="SignalP"/>
    </source>
</evidence>
<dbReference type="InterPro" id="IPR043502">
    <property type="entry name" value="DNA/RNA_pol_sf"/>
</dbReference>
<feature type="transmembrane region" description="Helical" evidence="2">
    <location>
        <begin position="273"/>
        <end position="294"/>
    </location>
</feature>
<keyword evidence="3" id="KW-0732">Signal</keyword>
<dbReference type="PROSITE" id="PS51257">
    <property type="entry name" value="PROKAR_LIPOPROTEIN"/>
    <property type="match status" value="1"/>
</dbReference>
<evidence type="ECO:0000256" key="2">
    <source>
        <dbReference type="SAM" id="Phobius"/>
    </source>
</evidence>
<dbReference type="Pfam" id="PF00078">
    <property type="entry name" value="RVT_1"/>
    <property type="match status" value="1"/>
</dbReference>
<evidence type="ECO:0000256" key="1">
    <source>
        <dbReference type="SAM" id="MobiDB-lite"/>
    </source>
</evidence>
<reference evidence="5" key="1">
    <citation type="submission" date="2020-11" db="EMBL/GenBank/DDBJ databases">
        <authorList>
            <person name="Whiteford S."/>
        </authorList>
    </citation>
    <scope>NUCLEOTIDE SEQUENCE</scope>
</reference>